<evidence type="ECO:0000256" key="1">
    <source>
        <dbReference type="ARBA" id="ARBA00022723"/>
    </source>
</evidence>
<feature type="region of interest" description="Disordered" evidence="5">
    <location>
        <begin position="542"/>
        <end position="646"/>
    </location>
</feature>
<reference evidence="7" key="1">
    <citation type="submission" date="2023-10" db="EMBL/GenBank/DDBJ databases">
        <authorList>
            <person name="Hackl T."/>
        </authorList>
    </citation>
    <scope>NUCLEOTIDE SEQUENCE</scope>
</reference>
<dbReference type="InterPro" id="IPR001841">
    <property type="entry name" value="Znf_RING"/>
</dbReference>
<dbReference type="GO" id="GO:0012505">
    <property type="term" value="C:endomembrane system"/>
    <property type="evidence" value="ECO:0007669"/>
    <property type="project" value="TreeGrafter"/>
</dbReference>
<feature type="compositionally biased region" description="Low complexity" evidence="5">
    <location>
        <begin position="23"/>
        <end position="33"/>
    </location>
</feature>
<feature type="region of interest" description="Disordered" evidence="5">
    <location>
        <begin position="478"/>
        <end position="504"/>
    </location>
</feature>
<evidence type="ECO:0000259" key="6">
    <source>
        <dbReference type="PROSITE" id="PS50089"/>
    </source>
</evidence>
<dbReference type="AlphaFoldDB" id="A0AAI8VZX0"/>
<dbReference type="SUPFAM" id="SSF57850">
    <property type="entry name" value="RING/U-box"/>
    <property type="match status" value="1"/>
</dbReference>
<evidence type="ECO:0000256" key="5">
    <source>
        <dbReference type="SAM" id="MobiDB-lite"/>
    </source>
</evidence>
<comment type="caution">
    <text evidence="7">The sequence shown here is derived from an EMBL/GenBank/DDBJ whole genome shotgun (WGS) entry which is preliminary data.</text>
</comment>
<feature type="compositionally biased region" description="Low complexity" evidence="5">
    <location>
        <begin position="115"/>
        <end position="125"/>
    </location>
</feature>
<evidence type="ECO:0000313" key="8">
    <source>
        <dbReference type="Proteomes" id="UP001295740"/>
    </source>
</evidence>
<sequence length="688" mass="74441">MDGSMDPSSMDFVMHPHHHHSHNSSASSSGSPSRCPAMRAAQEQQQQNQHPPMASPNRETSHYDPVYGNVPNRTWFQQPIPSPQPPQWRHHMLSQQPGFVPESFQPSPARAPGRTNPTNPTNPTNQLPYPIMNQHDMLTPVPHFYYRPAGAVPTPSRLGSTAPAQHSAGGYLGPGQAQGSAHNPQRHSQRTGGGGYPTTNSMSSSTAPRTAQPSSSVSNENVRPDQQSDASRRHYLQQSSMGLLPSYLGPESSIQGGPGGRGQGQGQDEGEGEGSRTAASQSPAESAQSTSRDAVERTARTSGQDDMRRPATNARRYLPRMPTSSSDWSSDDDPDSPFPEPGAVSFYQATSLGSQGEDPARVQQLLRGSVSGKRVASKKAIASLQSVDVSDLPESERTCIICYNDFGVANPEGVNEAPLKLPKCKHVFGDHCIKKWFEESDSCPYCRDKVPSEPQYRHATSQHDVYNFVRHQQIQFRALQTQSRDRESRDTNSSEQGTNTGLNAVSASITASQLGELGYNSRAFATASSRLMSSAYGTRSAAYATTGERRSPPNEFNENRRRTRPRHGSARGSPPSGRPSSFGSSPATGLSQTPYPWLGRQAPNQSHRDSPNASGSPTSPAYDLSATFPFQPHTGGPSDPYINPLNMRGLNTADDYAAPLSPTMGGPDTYMANSDHAAYNHTTSHQQS</sequence>
<feature type="region of interest" description="Disordered" evidence="5">
    <location>
        <begin position="150"/>
        <end position="344"/>
    </location>
</feature>
<dbReference type="InterPro" id="IPR050731">
    <property type="entry name" value="HRD1_E3_ubiq-ligases"/>
</dbReference>
<dbReference type="EMBL" id="CAUWAG010000020">
    <property type="protein sequence ID" value="CAJ2513814.1"/>
    <property type="molecule type" value="Genomic_DNA"/>
</dbReference>
<dbReference type="Proteomes" id="UP001295740">
    <property type="component" value="Unassembled WGS sequence"/>
</dbReference>
<dbReference type="Gene3D" id="3.30.40.10">
    <property type="entry name" value="Zinc/RING finger domain, C3HC4 (zinc finger)"/>
    <property type="match status" value="1"/>
</dbReference>
<dbReference type="PANTHER" id="PTHR22763:SF162">
    <property type="entry name" value="TRANSMEMBRANE E3 UBIQUITIN-PROTEIN LIGASE 1"/>
    <property type="match status" value="1"/>
</dbReference>
<feature type="compositionally biased region" description="Low complexity" evidence="5">
    <location>
        <begin position="570"/>
        <end position="586"/>
    </location>
</feature>
<feature type="compositionally biased region" description="Polar residues" evidence="5">
    <location>
        <begin position="197"/>
        <end position="229"/>
    </location>
</feature>
<evidence type="ECO:0000313" key="7">
    <source>
        <dbReference type="EMBL" id="CAJ2513814.1"/>
    </source>
</evidence>
<feature type="compositionally biased region" description="Gly residues" evidence="5">
    <location>
        <begin position="256"/>
        <end position="267"/>
    </location>
</feature>
<feature type="compositionally biased region" description="Polar residues" evidence="5">
    <location>
        <begin position="493"/>
        <end position="504"/>
    </location>
</feature>
<dbReference type="PANTHER" id="PTHR22763">
    <property type="entry name" value="RING ZINC FINGER PROTEIN"/>
    <property type="match status" value="1"/>
</dbReference>
<proteinExistence type="predicted"/>
<keyword evidence="2 4" id="KW-0863">Zinc-finger</keyword>
<gene>
    <name evidence="7" type="ORF">KHLLAP_LOCUS14282</name>
</gene>
<evidence type="ECO:0000256" key="2">
    <source>
        <dbReference type="ARBA" id="ARBA00022771"/>
    </source>
</evidence>
<accession>A0AAI8VZX0</accession>
<keyword evidence="8" id="KW-1185">Reference proteome</keyword>
<protein>
    <submittedName>
        <fullName evidence="7">Uu.00g019330.m01.CDS01</fullName>
    </submittedName>
</protein>
<name>A0AAI8VZX0_9PEZI</name>
<evidence type="ECO:0000256" key="4">
    <source>
        <dbReference type="PROSITE-ProRule" id="PRU00175"/>
    </source>
</evidence>
<feature type="compositionally biased region" description="Basic and acidic residues" evidence="5">
    <location>
        <begin position="293"/>
        <end position="309"/>
    </location>
</feature>
<feature type="compositionally biased region" description="Basic and acidic residues" evidence="5">
    <location>
        <begin position="547"/>
        <end position="560"/>
    </location>
</feature>
<feature type="region of interest" description="Disordered" evidence="5">
    <location>
        <begin position="667"/>
        <end position="688"/>
    </location>
</feature>
<organism evidence="7 8">
    <name type="scientific">Anthostomella pinea</name>
    <dbReference type="NCBI Taxonomy" id="933095"/>
    <lineage>
        <taxon>Eukaryota</taxon>
        <taxon>Fungi</taxon>
        <taxon>Dikarya</taxon>
        <taxon>Ascomycota</taxon>
        <taxon>Pezizomycotina</taxon>
        <taxon>Sordariomycetes</taxon>
        <taxon>Xylariomycetidae</taxon>
        <taxon>Xylariales</taxon>
        <taxon>Xylariaceae</taxon>
        <taxon>Anthostomella</taxon>
    </lineage>
</organism>
<dbReference type="GO" id="GO:0061630">
    <property type="term" value="F:ubiquitin protein ligase activity"/>
    <property type="evidence" value="ECO:0007669"/>
    <property type="project" value="TreeGrafter"/>
</dbReference>
<feature type="region of interest" description="Disordered" evidence="5">
    <location>
        <begin position="1"/>
        <end position="134"/>
    </location>
</feature>
<keyword evidence="1" id="KW-0479">Metal-binding</keyword>
<dbReference type="PROSITE" id="PS50089">
    <property type="entry name" value="ZF_RING_2"/>
    <property type="match status" value="1"/>
</dbReference>
<dbReference type="InterPro" id="IPR013083">
    <property type="entry name" value="Znf_RING/FYVE/PHD"/>
</dbReference>
<feature type="compositionally biased region" description="Basic and acidic residues" evidence="5">
    <location>
        <begin position="483"/>
        <end position="492"/>
    </location>
</feature>
<dbReference type="GO" id="GO:0044695">
    <property type="term" value="C:Dsc E3 ubiquitin ligase complex"/>
    <property type="evidence" value="ECO:0007669"/>
    <property type="project" value="TreeGrafter"/>
</dbReference>
<evidence type="ECO:0000256" key="3">
    <source>
        <dbReference type="ARBA" id="ARBA00022833"/>
    </source>
</evidence>
<keyword evidence="3" id="KW-0862">Zinc</keyword>
<dbReference type="GO" id="GO:0008270">
    <property type="term" value="F:zinc ion binding"/>
    <property type="evidence" value="ECO:0007669"/>
    <property type="project" value="UniProtKB-KW"/>
</dbReference>
<feature type="compositionally biased region" description="Low complexity" evidence="5">
    <location>
        <begin position="277"/>
        <end position="291"/>
    </location>
</feature>
<dbReference type="GO" id="GO:0043161">
    <property type="term" value="P:proteasome-mediated ubiquitin-dependent protein catabolic process"/>
    <property type="evidence" value="ECO:0007669"/>
    <property type="project" value="TreeGrafter"/>
</dbReference>
<dbReference type="Pfam" id="PF13639">
    <property type="entry name" value="zf-RING_2"/>
    <property type="match status" value="1"/>
</dbReference>
<feature type="domain" description="RING-type" evidence="6">
    <location>
        <begin position="399"/>
        <end position="447"/>
    </location>
</feature>